<feature type="domain" description="Hemerythrin-like" evidence="1">
    <location>
        <begin position="6"/>
        <end position="131"/>
    </location>
</feature>
<comment type="caution">
    <text evidence="2">The sequence shown here is derived from an EMBL/GenBank/DDBJ whole genome shotgun (WGS) entry which is preliminary data.</text>
</comment>
<dbReference type="Pfam" id="PF01814">
    <property type="entry name" value="Hemerythrin"/>
    <property type="match status" value="1"/>
</dbReference>
<evidence type="ECO:0000259" key="1">
    <source>
        <dbReference type="Pfam" id="PF01814"/>
    </source>
</evidence>
<dbReference type="EMBL" id="JAFEMC010000004">
    <property type="protein sequence ID" value="MBM6577557.1"/>
    <property type="molecule type" value="Genomic_DNA"/>
</dbReference>
<protein>
    <submittedName>
        <fullName evidence="2">Hemerythrin domain-containing protein</fullName>
    </submittedName>
</protein>
<keyword evidence="3" id="KW-1185">Reference proteome</keyword>
<gene>
    <name evidence="2" type="ORF">ILT43_14335</name>
</gene>
<dbReference type="Gene3D" id="1.20.120.520">
    <property type="entry name" value="nmb1532 protein domain like"/>
    <property type="match status" value="1"/>
</dbReference>
<dbReference type="Proteomes" id="UP000763641">
    <property type="component" value="Unassembled WGS sequence"/>
</dbReference>
<accession>A0ABS2D9D9</accession>
<reference evidence="2 3" key="1">
    <citation type="submission" date="2020-12" db="EMBL/GenBank/DDBJ databases">
        <title>Sphingomonas sp.</title>
        <authorList>
            <person name="Kim M.K."/>
        </authorList>
    </citation>
    <scope>NUCLEOTIDE SEQUENCE [LARGE SCALE GENOMIC DNA]</scope>
    <source>
        <strain evidence="2 3">BT552</strain>
    </source>
</reference>
<dbReference type="RefSeq" id="WP_204199660.1">
    <property type="nucleotide sequence ID" value="NZ_JAFEMC010000004.1"/>
</dbReference>
<proteinExistence type="predicted"/>
<evidence type="ECO:0000313" key="2">
    <source>
        <dbReference type="EMBL" id="MBM6577557.1"/>
    </source>
</evidence>
<dbReference type="InterPro" id="IPR012312">
    <property type="entry name" value="Hemerythrin-like"/>
</dbReference>
<name>A0ABS2D9D9_9SPHN</name>
<sequence>MLSRADLSQEHAELARLAATLGAQARSDRPDVAGVAGVRWQLTRKLLLHLAKEDKLLYPKLKNGSDPVAARLAERFSDDMGGLAATYNAYVASWSATRIEAEWPAFCIETQAVVAALSDRIAREERELYRHIH</sequence>
<organism evidence="2 3">
    <name type="scientific">Sphingomonas longa</name>
    <dbReference type="NCBI Taxonomy" id="2778730"/>
    <lineage>
        <taxon>Bacteria</taxon>
        <taxon>Pseudomonadati</taxon>
        <taxon>Pseudomonadota</taxon>
        <taxon>Alphaproteobacteria</taxon>
        <taxon>Sphingomonadales</taxon>
        <taxon>Sphingomonadaceae</taxon>
        <taxon>Sphingomonas</taxon>
    </lineage>
</organism>
<evidence type="ECO:0000313" key="3">
    <source>
        <dbReference type="Proteomes" id="UP000763641"/>
    </source>
</evidence>